<accession>A0A0D8XFD0</accession>
<reference evidence="3" key="2">
    <citation type="journal article" date="2016" name="Sci. Rep.">
        <title>Dictyocaulus viviparus genome, variome and transcriptome elucidate lungworm biology and support future intervention.</title>
        <authorList>
            <person name="McNulty S.N."/>
            <person name="Strube C."/>
            <person name="Rosa B.A."/>
            <person name="Martin J.C."/>
            <person name="Tyagi R."/>
            <person name="Choi Y.J."/>
            <person name="Wang Q."/>
            <person name="Hallsworth Pepin K."/>
            <person name="Zhang X."/>
            <person name="Ozersky P."/>
            <person name="Wilson R.K."/>
            <person name="Sternberg P.W."/>
            <person name="Gasser R.B."/>
            <person name="Mitreva M."/>
        </authorList>
    </citation>
    <scope>NUCLEOTIDE SEQUENCE [LARGE SCALE GENOMIC DNA]</scope>
    <source>
        <strain evidence="3">HannoverDv2000</strain>
    </source>
</reference>
<evidence type="ECO:0000313" key="2">
    <source>
        <dbReference type="EMBL" id="KJH42452.1"/>
    </source>
</evidence>
<keyword evidence="3" id="KW-1185">Reference proteome</keyword>
<organism evidence="2 3">
    <name type="scientific">Dictyocaulus viviparus</name>
    <name type="common">Bovine lungworm</name>
    <dbReference type="NCBI Taxonomy" id="29172"/>
    <lineage>
        <taxon>Eukaryota</taxon>
        <taxon>Metazoa</taxon>
        <taxon>Ecdysozoa</taxon>
        <taxon>Nematoda</taxon>
        <taxon>Chromadorea</taxon>
        <taxon>Rhabditida</taxon>
        <taxon>Rhabditina</taxon>
        <taxon>Rhabditomorpha</taxon>
        <taxon>Strongyloidea</taxon>
        <taxon>Metastrongylidae</taxon>
        <taxon>Dictyocaulus</taxon>
    </lineage>
</organism>
<dbReference type="Proteomes" id="UP000053766">
    <property type="component" value="Unassembled WGS sequence"/>
</dbReference>
<evidence type="ECO:0000313" key="3">
    <source>
        <dbReference type="Proteomes" id="UP000053766"/>
    </source>
</evidence>
<gene>
    <name evidence="2" type="ORF">DICVIV_11563</name>
</gene>
<name>A0A0D8XFD0_DICVI</name>
<feature type="region of interest" description="Disordered" evidence="1">
    <location>
        <begin position="76"/>
        <end position="117"/>
    </location>
</feature>
<dbReference type="AlphaFoldDB" id="A0A0D8XFD0"/>
<dbReference type="EMBL" id="KN716663">
    <property type="protein sequence ID" value="KJH42452.1"/>
    <property type="molecule type" value="Genomic_DNA"/>
</dbReference>
<proteinExistence type="predicted"/>
<feature type="compositionally biased region" description="Polar residues" evidence="1">
    <location>
        <begin position="76"/>
        <end position="100"/>
    </location>
</feature>
<evidence type="ECO:0000256" key="1">
    <source>
        <dbReference type="SAM" id="MobiDB-lite"/>
    </source>
</evidence>
<sequence>MTSLAAPVVLAAGAALVLFVPLIALKELLEKRTQKNFKRHLGRRHICSESITHLNRYCFICEGKNFAKLDVNGKETSTTSKHAGLQVSPNGGKQSQTSLLPPTYDELFHPPPPYCTN</sequence>
<reference evidence="2 3" key="1">
    <citation type="submission" date="2013-11" db="EMBL/GenBank/DDBJ databases">
        <title>Draft genome of the bovine lungworm Dictyocaulus viviparus.</title>
        <authorList>
            <person name="Mitreva M."/>
        </authorList>
    </citation>
    <scope>NUCLEOTIDE SEQUENCE [LARGE SCALE GENOMIC DNA]</scope>
    <source>
        <strain evidence="2 3">HannoverDv2000</strain>
    </source>
</reference>
<dbReference type="OrthoDB" id="5852429at2759"/>
<protein>
    <submittedName>
        <fullName evidence="2">Uncharacterized protein</fullName>
    </submittedName>
</protein>